<dbReference type="AlphaFoldDB" id="A0AB34JZA3"/>
<dbReference type="InterPro" id="IPR036291">
    <property type="entry name" value="NAD(P)-bd_dom_sf"/>
</dbReference>
<evidence type="ECO:0000313" key="1">
    <source>
        <dbReference type="EMBL" id="KAL1526253.1"/>
    </source>
</evidence>
<comment type="caution">
    <text evidence="1">The sequence shown here is derived from an EMBL/GenBank/DDBJ whole genome shotgun (WGS) entry which is preliminary data.</text>
</comment>
<reference evidence="1 2" key="1">
    <citation type="journal article" date="2024" name="Science">
        <title>Giant polyketide synthase enzymes in the biosynthesis of giant marine polyether toxins.</title>
        <authorList>
            <person name="Fallon T.R."/>
            <person name="Shende V.V."/>
            <person name="Wierzbicki I.H."/>
            <person name="Pendleton A.L."/>
            <person name="Watervoot N.F."/>
            <person name="Auber R.P."/>
            <person name="Gonzalez D.J."/>
            <person name="Wisecaver J.H."/>
            <person name="Moore B.S."/>
        </authorList>
    </citation>
    <scope>NUCLEOTIDE SEQUENCE [LARGE SCALE GENOMIC DNA]</scope>
    <source>
        <strain evidence="1 2">12B1</strain>
    </source>
</reference>
<evidence type="ECO:0000313" key="2">
    <source>
        <dbReference type="Proteomes" id="UP001515480"/>
    </source>
</evidence>
<name>A0AB34JZA3_PRYPA</name>
<evidence type="ECO:0008006" key="3">
    <source>
        <dbReference type="Google" id="ProtNLM"/>
    </source>
</evidence>
<sequence>MPMPMPSQTLPNESPRTKLDTILVCCGQPKLSMGWFHLMQLLDEPHVNVRAVVEPFFLGPGKDTPGAAAFNEMRQSLKDTHPDLTFYASAADLPIRSGDAPLLALIAGRTCDAPRLFTQLVEKGATHIYIEKPGAENAAQLAAMRELAARRDVRVVVGYNKNVAKYVRDGLARMRKVVGAGEPAPQVTLEHCNEFAPGAELLSFLRGPGAEGMLHNMCCHELALAVSLFGVSTSRLVRVSVARDKTELVDLGEGKSDFSKVAFCLELTPDEGPPRPGGASVSQLHFAADRCGGNFSRLTLRFANALAEKEASFCLPDAEHKLWVAEAQAADPEIRPYFLQQAPDYKTLKHTFIEHILAEKPGIPDGVVGLEDAEGALRLADMLVPILKYCVTTGNDWTPS</sequence>
<gene>
    <name evidence="1" type="ORF">AB1Y20_014973</name>
</gene>
<dbReference type="Proteomes" id="UP001515480">
    <property type="component" value="Unassembled WGS sequence"/>
</dbReference>
<dbReference type="EMBL" id="JBGBPQ010000003">
    <property type="protein sequence ID" value="KAL1526253.1"/>
    <property type="molecule type" value="Genomic_DNA"/>
</dbReference>
<keyword evidence="2" id="KW-1185">Reference proteome</keyword>
<dbReference type="Gene3D" id="3.40.50.720">
    <property type="entry name" value="NAD(P)-binding Rossmann-like Domain"/>
    <property type="match status" value="1"/>
</dbReference>
<proteinExistence type="predicted"/>
<accession>A0AB34JZA3</accession>
<dbReference type="SUPFAM" id="SSF51735">
    <property type="entry name" value="NAD(P)-binding Rossmann-fold domains"/>
    <property type="match status" value="1"/>
</dbReference>
<protein>
    <recommendedName>
        <fullName evidence="3">Gfo/Idh/MocA-like oxidoreductase N-terminal domain-containing protein</fullName>
    </recommendedName>
</protein>
<organism evidence="1 2">
    <name type="scientific">Prymnesium parvum</name>
    <name type="common">Toxic golden alga</name>
    <dbReference type="NCBI Taxonomy" id="97485"/>
    <lineage>
        <taxon>Eukaryota</taxon>
        <taxon>Haptista</taxon>
        <taxon>Haptophyta</taxon>
        <taxon>Prymnesiophyceae</taxon>
        <taxon>Prymnesiales</taxon>
        <taxon>Prymnesiaceae</taxon>
        <taxon>Prymnesium</taxon>
    </lineage>
</organism>